<dbReference type="Proteomes" id="UP000031036">
    <property type="component" value="Unassembled WGS sequence"/>
</dbReference>
<dbReference type="OrthoDB" id="5915577at2759"/>
<organism evidence="2 3">
    <name type="scientific">Toxocara canis</name>
    <name type="common">Canine roundworm</name>
    <dbReference type="NCBI Taxonomy" id="6265"/>
    <lineage>
        <taxon>Eukaryota</taxon>
        <taxon>Metazoa</taxon>
        <taxon>Ecdysozoa</taxon>
        <taxon>Nematoda</taxon>
        <taxon>Chromadorea</taxon>
        <taxon>Rhabditida</taxon>
        <taxon>Spirurina</taxon>
        <taxon>Ascaridomorpha</taxon>
        <taxon>Ascaridoidea</taxon>
        <taxon>Toxocaridae</taxon>
        <taxon>Toxocara</taxon>
    </lineage>
</organism>
<reference evidence="2 3" key="1">
    <citation type="submission" date="2014-11" db="EMBL/GenBank/DDBJ databases">
        <title>Genetic blueprint of the zoonotic pathogen Toxocara canis.</title>
        <authorList>
            <person name="Zhu X.-Q."/>
            <person name="Korhonen P.K."/>
            <person name="Cai H."/>
            <person name="Young N.D."/>
            <person name="Nejsum P."/>
            <person name="von Samson-Himmelstjerna G."/>
            <person name="Boag P.R."/>
            <person name="Tan P."/>
            <person name="Li Q."/>
            <person name="Min J."/>
            <person name="Yang Y."/>
            <person name="Wang X."/>
            <person name="Fang X."/>
            <person name="Hall R.S."/>
            <person name="Hofmann A."/>
            <person name="Sternberg P.W."/>
            <person name="Jex A.R."/>
            <person name="Gasser R.B."/>
        </authorList>
    </citation>
    <scope>NUCLEOTIDE SEQUENCE [LARGE SCALE GENOMIC DNA]</scope>
    <source>
        <strain evidence="2">PN_DK_2014</strain>
    </source>
</reference>
<dbReference type="EMBL" id="JPKZ01000254">
    <property type="protein sequence ID" value="KHN88317.1"/>
    <property type="molecule type" value="Genomic_DNA"/>
</dbReference>
<dbReference type="SMART" id="SM00587">
    <property type="entry name" value="CHK"/>
    <property type="match status" value="1"/>
</dbReference>
<protein>
    <submittedName>
        <fullName evidence="2">Putative oxidoreductase dhs-27</fullName>
    </submittedName>
</protein>
<gene>
    <name evidence="2" type="primary">dhs-27</name>
    <name evidence="2" type="ORF">Tcan_11009</name>
</gene>
<dbReference type="InterPro" id="IPR012877">
    <property type="entry name" value="Dhs-27"/>
</dbReference>
<dbReference type="Pfam" id="PF07914">
    <property type="entry name" value="DUF1679"/>
    <property type="match status" value="2"/>
</dbReference>
<keyword evidence="3" id="KW-1185">Reference proteome</keyword>
<dbReference type="InterPro" id="IPR015897">
    <property type="entry name" value="CHK_kinase-like"/>
</dbReference>
<evidence type="ECO:0000313" key="2">
    <source>
        <dbReference type="EMBL" id="KHN88317.1"/>
    </source>
</evidence>
<dbReference type="PANTHER" id="PTHR23020">
    <property type="entry name" value="UNCHARACTERIZED NUCLEAR HORMONE RECEPTOR-RELATED"/>
    <property type="match status" value="1"/>
</dbReference>
<dbReference type="PANTHER" id="PTHR23020:SF41">
    <property type="entry name" value="AMINOGLYCOSIDE PHOSPHOTRANSFERASE DOMAIN-CONTAINING PROTEIN"/>
    <property type="match status" value="1"/>
</dbReference>
<evidence type="ECO:0000313" key="3">
    <source>
        <dbReference type="Proteomes" id="UP000031036"/>
    </source>
</evidence>
<dbReference type="InterPro" id="IPR011009">
    <property type="entry name" value="Kinase-like_dom_sf"/>
</dbReference>
<comment type="caution">
    <text evidence="2">The sequence shown here is derived from an EMBL/GenBank/DDBJ whole genome shotgun (WGS) entry which is preliminary data.</text>
</comment>
<dbReference type="AlphaFoldDB" id="A0A0B2W420"/>
<dbReference type="InterPro" id="IPR052961">
    <property type="entry name" value="Oxido-Kinase-like_Enzymes"/>
</dbReference>
<name>A0A0B2W420_TOXCA</name>
<evidence type="ECO:0000259" key="1">
    <source>
        <dbReference type="SMART" id="SM00587"/>
    </source>
</evidence>
<proteinExistence type="predicted"/>
<sequence>MGESAQYKETVELEITNKGENNPMSNKMYKNERTAHLKKRMIGDTPFTIEWVLKALNDKQSDWTNASAGRRILAQKIGEGKGYASNVYKLTVEFDRGEPYYLALKIPTPEIFLKKFEQPNANESHVRSNIENSIAAAHSRECNFYRTFSGKGLCLPVIYAAQELIPGKQPGAILMQYMGDVGCNVPPHESFTLKQLVNAAHCFAYLHAYSLSLPQSQLQQLHVFEQLPETWVNLFVQFAPKTIADDHSMQSAYEKLKHLFESVDFPKYLVYSATKKLGSVGEDLARIMCASNPDIRREAEKVALDAYYETFTQEMKRRNLENPHTKAQVITAYRQAYVAQALLSLVGAHVLNDGREKLSGLDRRISEARYQNWLLRCKLALEDAVQIVETDFPEWLDHEYKFQE</sequence>
<accession>A0A0B2W420</accession>
<dbReference type="SUPFAM" id="SSF56112">
    <property type="entry name" value="Protein kinase-like (PK-like)"/>
    <property type="match status" value="1"/>
</dbReference>
<feature type="domain" description="CHK kinase-like" evidence="1">
    <location>
        <begin position="173"/>
        <end position="317"/>
    </location>
</feature>